<sequence length="257" mass="26228">MSGSSGVQPKIALVTGGGTGVGRAIAKGLGAAGYRVVISGRRAEILEKAAAELGSETGAEVVAVRADVGDPLSVKALFDTIADRYGRLDLLVNNAGVSVPGIPLEEVSFEDWSAILSANLTGAFLCTQQAFRLMKAQTPRGGRIINNGSVSATTPRPNSSPYTATKHAITGLTKSTALDGREFDIACGQIDIGNAASDMTKRIAAGVLQANGTTAAEPTIDAAHIADAVVYMAGLPLGANVLTMTVMATKMPFVGRG</sequence>
<evidence type="ECO:0000313" key="5">
    <source>
        <dbReference type="Proteomes" id="UP000717752"/>
    </source>
</evidence>
<dbReference type="InterPro" id="IPR020904">
    <property type="entry name" value="Sc_DH/Rdtase_CS"/>
</dbReference>
<dbReference type="Pfam" id="PF00106">
    <property type="entry name" value="adh_short"/>
    <property type="match status" value="1"/>
</dbReference>
<dbReference type="EMBL" id="JAEUAK010000003">
    <property type="protein sequence ID" value="MBW9052640.1"/>
    <property type="molecule type" value="Genomic_DNA"/>
</dbReference>
<evidence type="ECO:0000256" key="2">
    <source>
        <dbReference type="ARBA" id="ARBA00023002"/>
    </source>
</evidence>
<dbReference type="PANTHER" id="PTHR43669:SF12">
    <property type="entry name" value="BLR5618 PROTEIN"/>
    <property type="match status" value="1"/>
</dbReference>
<proteinExistence type="inferred from homology"/>
<dbReference type="RefSeq" id="WP_220334069.1">
    <property type="nucleotide sequence ID" value="NZ_JAEUAK010000003.1"/>
</dbReference>
<evidence type="ECO:0000313" key="4">
    <source>
        <dbReference type="EMBL" id="MBW9052640.1"/>
    </source>
</evidence>
<evidence type="ECO:0000256" key="3">
    <source>
        <dbReference type="RuleBase" id="RU000363"/>
    </source>
</evidence>
<comment type="similarity">
    <text evidence="1 3">Belongs to the short-chain dehydrogenases/reductases (SDR) family.</text>
</comment>
<dbReference type="SUPFAM" id="SSF51735">
    <property type="entry name" value="NAD(P)-binding Rossmann-fold domains"/>
    <property type="match status" value="1"/>
</dbReference>
<dbReference type="PANTHER" id="PTHR43669">
    <property type="entry name" value="5-KETO-D-GLUCONATE 5-REDUCTASE"/>
    <property type="match status" value="1"/>
</dbReference>
<dbReference type="PRINTS" id="PR00080">
    <property type="entry name" value="SDRFAMILY"/>
</dbReference>
<organism evidence="4 5">
    <name type="scientific">Rhizobium mesosinicum</name>
    <dbReference type="NCBI Taxonomy" id="335017"/>
    <lineage>
        <taxon>Bacteria</taxon>
        <taxon>Pseudomonadati</taxon>
        <taxon>Pseudomonadota</taxon>
        <taxon>Alphaproteobacteria</taxon>
        <taxon>Hyphomicrobiales</taxon>
        <taxon>Rhizobiaceae</taxon>
        <taxon>Rhizobium/Agrobacterium group</taxon>
        <taxon>Rhizobium</taxon>
    </lineage>
</organism>
<keyword evidence="5" id="KW-1185">Reference proteome</keyword>
<dbReference type="InterPro" id="IPR036291">
    <property type="entry name" value="NAD(P)-bd_dom_sf"/>
</dbReference>
<gene>
    <name evidence="4" type="ORF">JNB85_09470</name>
</gene>
<dbReference type="InterPro" id="IPR002347">
    <property type="entry name" value="SDR_fam"/>
</dbReference>
<name>A0ABS7GRV2_9HYPH</name>
<dbReference type="Gene3D" id="3.40.50.720">
    <property type="entry name" value="NAD(P)-binding Rossmann-like Domain"/>
    <property type="match status" value="1"/>
</dbReference>
<dbReference type="CDD" id="cd05233">
    <property type="entry name" value="SDR_c"/>
    <property type="match status" value="1"/>
</dbReference>
<evidence type="ECO:0000256" key="1">
    <source>
        <dbReference type="ARBA" id="ARBA00006484"/>
    </source>
</evidence>
<comment type="caution">
    <text evidence="4">The sequence shown here is derived from an EMBL/GenBank/DDBJ whole genome shotgun (WGS) entry which is preliminary data.</text>
</comment>
<dbReference type="PROSITE" id="PS00061">
    <property type="entry name" value="ADH_SHORT"/>
    <property type="match status" value="1"/>
</dbReference>
<dbReference type="Proteomes" id="UP000717752">
    <property type="component" value="Unassembled WGS sequence"/>
</dbReference>
<protein>
    <submittedName>
        <fullName evidence="4">SDR family oxidoreductase</fullName>
    </submittedName>
</protein>
<keyword evidence="2" id="KW-0560">Oxidoreductase</keyword>
<dbReference type="PRINTS" id="PR00081">
    <property type="entry name" value="GDHRDH"/>
</dbReference>
<reference evidence="4 5" key="1">
    <citation type="journal article" date="2021" name="MBio">
        <title>Poor Competitiveness of Bradyrhizobium in Pigeon Pea Root Colonization in Indian Soils.</title>
        <authorList>
            <person name="Chalasani D."/>
            <person name="Basu A."/>
            <person name="Pullabhotla S.V.S.R.N."/>
            <person name="Jorrin B."/>
            <person name="Neal A.L."/>
            <person name="Poole P.S."/>
            <person name="Podile A.R."/>
            <person name="Tkacz A."/>
        </authorList>
    </citation>
    <scope>NUCLEOTIDE SEQUENCE [LARGE SCALE GENOMIC DNA]</scope>
    <source>
        <strain evidence="4 5">HU56</strain>
    </source>
</reference>
<accession>A0ABS7GRV2</accession>